<evidence type="ECO:0000256" key="1">
    <source>
        <dbReference type="SAM" id="Phobius"/>
    </source>
</evidence>
<keyword evidence="3" id="KW-1185">Reference proteome</keyword>
<keyword evidence="1" id="KW-0472">Membrane</keyword>
<evidence type="ECO:0000313" key="2">
    <source>
        <dbReference type="EMBL" id="KAF0845287.1"/>
    </source>
</evidence>
<accession>A0ABQ6YHL6</accession>
<keyword evidence="1" id="KW-0812">Transmembrane</keyword>
<gene>
    <name evidence="2" type="ORF">FNL39_10895</name>
</gene>
<comment type="caution">
    <text evidence="2">The sequence shown here is derived from an EMBL/GenBank/DDBJ whole genome shotgun (WGS) entry which is preliminary data.</text>
</comment>
<dbReference type="Proteomes" id="UP000798951">
    <property type="component" value="Unassembled WGS sequence"/>
</dbReference>
<proteinExistence type="predicted"/>
<dbReference type="EMBL" id="VMSD01000008">
    <property type="protein sequence ID" value="KAF0845287.1"/>
    <property type="molecule type" value="Genomic_DNA"/>
</dbReference>
<name>A0ABQ6YHL6_9NOCA</name>
<organism evidence="2 3">
    <name type="scientific">Nocardia caishijiensis</name>
    <dbReference type="NCBI Taxonomy" id="184756"/>
    <lineage>
        <taxon>Bacteria</taxon>
        <taxon>Bacillati</taxon>
        <taxon>Actinomycetota</taxon>
        <taxon>Actinomycetes</taxon>
        <taxon>Mycobacteriales</taxon>
        <taxon>Nocardiaceae</taxon>
        <taxon>Nocardia</taxon>
    </lineage>
</organism>
<dbReference type="RefSeq" id="WP_067986502.1">
    <property type="nucleotide sequence ID" value="NZ_VMSD01000008.1"/>
</dbReference>
<keyword evidence="1" id="KW-1133">Transmembrane helix</keyword>
<feature type="transmembrane region" description="Helical" evidence="1">
    <location>
        <begin position="28"/>
        <end position="48"/>
    </location>
</feature>
<protein>
    <submittedName>
        <fullName evidence="2">Uncharacterized protein</fullName>
    </submittedName>
</protein>
<evidence type="ECO:0000313" key="3">
    <source>
        <dbReference type="Proteomes" id="UP000798951"/>
    </source>
</evidence>
<reference evidence="2 3" key="1">
    <citation type="submission" date="2019-07" db="EMBL/GenBank/DDBJ databases">
        <title>Genomic Encyclopedia of Type Strains, Phase IV (KMG-IV): sequencing the most valuable type-strain genomes for metagenomic binning, comparative biology and taxonomic classification.</title>
        <authorList>
            <person name="Goeker M."/>
        </authorList>
    </citation>
    <scope>NUCLEOTIDE SEQUENCE [LARGE SCALE GENOMIC DNA]</scope>
    <source>
        <strain evidence="2 3">DSM 44831</strain>
    </source>
</reference>
<sequence>MQIFLIVATVFGLSVVGGFAIGFGTGLVVILIGAVAIVILGVVLSFIAKRQVDYIVPVPRGDVAQLIVGEFRKLGWKAVDGRGEFNFRSWGFGLGVAGFGDFQALGHPVMSIDLEDHPGGGTEVSIWMSEGKSRWGQVGGVDRFLSKRWTLSRRLAALAATSDNPAEL</sequence>